<evidence type="ECO:0000313" key="17">
    <source>
        <dbReference type="EMBL" id="KHJ97378.1"/>
    </source>
</evidence>
<dbReference type="AlphaFoldDB" id="A0A0B1TII9"/>
<keyword evidence="3 12" id="KW-0479">Metal-binding</keyword>
<dbReference type="Pfam" id="PF00642">
    <property type="entry name" value="zf-CCCH"/>
    <property type="match status" value="1"/>
</dbReference>
<reference evidence="17 18" key="1">
    <citation type="submission" date="2014-03" db="EMBL/GenBank/DDBJ databases">
        <title>Draft genome of the hookworm Oesophagostomum dentatum.</title>
        <authorList>
            <person name="Mitreva M."/>
        </authorList>
    </citation>
    <scope>NUCLEOTIDE SEQUENCE [LARGE SCALE GENOMIC DNA]</scope>
    <source>
        <strain evidence="17 18">OD-Hann</strain>
    </source>
</reference>
<accession>A0A0B1TII9</accession>
<dbReference type="Pfam" id="PF13894">
    <property type="entry name" value="zf-C2H2_4"/>
    <property type="match status" value="1"/>
</dbReference>
<feature type="domain" description="C3H1-type" evidence="15">
    <location>
        <begin position="370"/>
        <end position="398"/>
    </location>
</feature>
<name>A0A0B1TII9_OESDE</name>
<dbReference type="GO" id="GO:0003723">
    <property type="term" value="F:RNA binding"/>
    <property type="evidence" value="ECO:0007669"/>
    <property type="project" value="UniProtKB-UniRule"/>
</dbReference>
<proteinExistence type="predicted"/>
<dbReference type="EMBL" id="KN549463">
    <property type="protein sequence ID" value="KHJ97378.1"/>
    <property type="molecule type" value="Genomic_DNA"/>
</dbReference>
<dbReference type="InterPro" id="IPR035979">
    <property type="entry name" value="RBD_domain_sf"/>
</dbReference>
<evidence type="ECO:0000259" key="16">
    <source>
        <dbReference type="PROSITE" id="PS50157"/>
    </source>
</evidence>
<keyword evidence="4" id="KW-0677">Repeat</keyword>
<gene>
    <name evidence="17" type="ORF">OESDEN_02641</name>
</gene>
<feature type="domain" description="C2H2-type" evidence="16">
    <location>
        <begin position="49"/>
        <end position="77"/>
    </location>
</feature>
<dbReference type="InterPro" id="IPR012677">
    <property type="entry name" value="Nucleotide-bd_a/b_plait_sf"/>
</dbReference>
<dbReference type="OrthoDB" id="423462at2759"/>
<dbReference type="SMART" id="SM00355">
    <property type="entry name" value="ZnF_C2H2"/>
    <property type="match status" value="3"/>
</dbReference>
<dbReference type="PRINTS" id="PR01848">
    <property type="entry name" value="U2AUXFACTOR"/>
</dbReference>
<keyword evidence="7 11" id="KW-0694">RNA-binding</keyword>
<keyword evidence="6 12" id="KW-0862">Zinc</keyword>
<evidence type="ECO:0000256" key="11">
    <source>
        <dbReference type="PROSITE-ProRule" id="PRU00176"/>
    </source>
</evidence>
<evidence type="ECO:0000256" key="6">
    <source>
        <dbReference type="ARBA" id="ARBA00022833"/>
    </source>
</evidence>
<sequence>MECPVCGANKKSKLYQHLRDDHRYEEEEIEKMKAERRLQKLSAQGKTVLLCEHCQAPFSSRDALLRHQRKIHPEEYSVHGIKCPICDEEVKNHRELANHAHSLHAENDDDYIVETISFADKEEKYGRRALCVDDTFNLTAYSLRLATVVVADEWDRALPASYLLSYRMTEAEVEVLFTHIKEFLPSFWTDFFMTDDTNTFWNGFKNAFPDSCAKRLLCLWHVQQSMKRNASSKLVNKDLLEPFKRKVREICLVRDRSVFITKYTSLLKFLRDRGETPLATYMENSWSERVDQWAAFGRLGSCVSTSMLCERFHKRLKHDILEGKPNVRIDSLVNMLISLTMEMEEEREIMMANTDRMSGAEYLASIYGTEKDKVNCSFFFKIGACRHGDKCSRTHIIPTFSQTVLLKNLYHNPVIDMRQADACTKVGMMNKEEQEYFDEFFEEIFTEINDKYGEIEEMEVCDNIGEHMIGNVYVKFAREEDAEKCVKALDNRW</sequence>
<feature type="coiled-coil region" evidence="13">
    <location>
        <begin position="15"/>
        <end position="44"/>
    </location>
</feature>
<dbReference type="PROSITE" id="PS50157">
    <property type="entry name" value="ZINC_FINGER_C2H2_2"/>
    <property type="match status" value="1"/>
</dbReference>
<keyword evidence="5 12" id="KW-0863">Zinc-finger</keyword>
<dbReference type="Gene3D" id="3.30.160.60">
    <property type="entry name" value="Classic Zinc Finger"/>
    <property type="match status" value="1"/>
</dbReference>
<dbReference type="PROSITE" id="PS50102">
    <property type="entry name" value="RRM"/>
    <property type="match status" value="1"/>
</dbReference>
<comment type="subcellular location">
    <subcellularLocation>
        <location evidence="1">Nucleus</location>
    </subcellularLocation>
</comment>
<evidence type="ECO:0000256" key="8">
    <source>
        <dbReference type="ARBA" id="ARBA00023125"/>
    </source>
</evidence>
<organism evidence="17 18">
    <name type="scientific">Oesophagostomum dentatum</name>
    <name type="common">Nodular worm</name>
    <dbReference type="NCBI Taxonomy" id="61180"/>
    <lineage>
        <taxon>Eukaryota</taxon>
        <taxon>Metazoa</taxon>
        <taxon>Ecdysozoa</taxon>
        <taxon>Nematoda</taxon>
        <taxon>Chromadorea</taxon>
        <taxon>Rhabditida</taxon>
        <taxon>Rhabditina</taxon>
        <taxon>Rhabditomorpha</taxon>
        <taxon>Strongyloidea</taxon>
        <taxon>Strongylidae</taxon>
        <taxon>Oesophagostomum</taxon>
    </lineage>
</organism>
<evidence type="ECO:0000259" key="14">
    <source>
        <dbReference type="PROSITE" id="PS50102"/>
    </source>
</evidence>
<keyword evidence="9" id="KW-0508">mRNA splicing</keyword>
<dbReference type="InterPro" id="IPR009145">
    <property type="entry name" value="U2AF_small"/>
</dbReference>
<evidence type="ECO:0000256" key="13">
    <source>
        <dbReference type="SAM" id="Coils"/>
    </source>
</evidence>
<evidence type="ECO:0000256" key="5">
    <source>
        <dbReference type="ARBA" id="ARBA00022771"/>
    </source>
</evidence>
<keyword evidence="13" id="KW-0175">Coiled coil</keyword>
<keyword evidence="18" id="KW-1185">Reference proteome</keyword>
<dbReference type="SUPFAM" id="SSF54928">
    <property type="entry name" value="RNA-binding domain, RBD"/>
    <property type="match status" value="1"/>
</dbReference>
<evidence type="ECO:0000256" key="9">
    <source>
        <dbReference type="ARBA" id="ARBA00023187"/>
    </source>
</evidence>
<feature type="zinc finger region" description="C3H1-type" evidence="12">
    <location>
        <begin position="370"/>
        <end position="398"/>
    </location>
</feature>
<evidence type="ECO:0000256" key="1">
    <source>
        <dbReference type="ARBA" id="ARBA00004123"/>
    </source>
</evidence>
<keyword evidence="8" id="KW-0238">DNA-binding</keyword>
<dbReference type="GO" id="GO:0000398">
    <property type="term" value="P:mRNA splicing, via spliceosome"/>
    <property type="evidence" value="ECO:0007669"/>
    <property type="project" value="InterPro"/>
</dbReference>
<dbReference type="Gene3D" id="3.30.70.330">
    <property type="match status" value="1"/>
</dbReference>
<dbReference type="GO" id="GO:0008270">
    <property type="term" value="F:zinc ion binding"/>
    <property type="evidence" value="ECO:0007669"/>
    <property type="project" value="UniProtKB-KW"/>
</dbReference>
<dbReference type="GO" id="GO:0003677">
    <property type="term" value="F:DNA binding"/>
    <property type="evidence" value="ECO:0007669"/>
    <property type="project" value="UniProtKB-KW"/>
</dbReference>
<evidence type="ECO:0000259" key="15">
    <source>
        <dbReference type="PROSITE" id="PS50103"/>
    </source>
</evidence>
<evidence type="ECO:0000256" key="2">
    <source>
        <dbReference type="ARBA" id="ARBA00022664"/>
    </source>
</evidence>
<dbReference type="InterPro" id="IPR000571">
    <property type="entry name" value="Znf_CCCH"/>
</dbReference>
<dbReference type="PANTHER" id="PTHR12620">
    <property type="entry name" value="U2 SNRNP AUXILIARY FACTOR, SMALL SUBUNIT"/>
    <property type="match status" value="1"/>
</dbReference>
<dbReference type="PROSITE" id="PS00028">
    <property type="entry name" value="ZINC_FINGER_C2H2_1"/>
    <property type="match status" value="2"/>
</dbReference>
<protein>
    <submittedName>
        <fullName evidence="17">Zinc finger, C2H2 type</fullName>
    </submittedName>
</protein>
<dbReference type="Proteomes" id="UP000053660">
    <property type="component" value="Unassembled WGS sequence"/>
</dbReference>
<evidence type="ECO:0000313" key="18">
    <source>
        <dbReference type="Proteomes" id="UP000053660"/>
    </source>
</evidence>
<evidence type="ECO:0000256" key="4">
    <source>
        <dbReference type="ARBA" id="ARBA00022737"/>
    </source>
</evidence>
<evidence type="ECO:0000256" key="12">
    <source>
        <dbReference type="PROSITE-ProRule" id="PRU00723"/>
    </source>
</evidence>
<evidence type="ECO:0000256" key="10">
    <source>
        <dbReference type="ARBA" id="ARBA00023242"/>
    </source>
</evidence>
<dbReference type="InterPro" id="IPR013087">
    <property type="entry name" value="Znf_C2H2_type"/>
</dbReference>
<keyword evidence="10" id="KW-0539">Nucleus</keyword>
<evidence type="ECO:0000256" key="3">
    <source>
        <dbReference type="ARBA" id="ARBA00022723"/>
    </source>
</evidence>
<dbReference type="FunFam" id="3.30.70.330:FF:000122">
    <property type="entry name" value="Splicing factor U2AF small subunit"/>
    <property type="match status" value="1"/>
</dbReference>
<dbReference type="GO" id="GO:0089701">
    <property type="term" value="C:U2AF complex"/>
    <property type="evidence" value="ECO:0007669"/>
    <property type="project" value="InterPro"/>
</dbReference>
<keyword evidence="2" id="KW-0507">mRNA processing</keyword>
<dbReference type="PROSITE" id="PS50103">
    <property type="entry name" value="ZF_C3H1"/>
    <property type="match status" value="1"/>
</dbReference>
<feature type="domain" description="RRM" evidence="14">
    <location>
        <begin position="402"/>
        <end position="493"/>
    </location>
</feature>
<dbReference type="InterPro" id="IPR000504">
    <property type="entry name" value="RRM_dom"/>
</dbReference>
<evidence type="ECO:0000256" key="7">
    <source>
        <dbReference type="ARBA" id="ARBA00022884"/>
    </source>
</evidence>